<keyword evidence="1" id="KW-0472">Membrane</keyword>
<keyword evidence="1" id="KW-0812">Transmembrane</keyword>
<organism evidence="2 3">
    <name type="scientific">Candidatus Komeilibacteria bacterium RIFCSPLOWO2_02_FULL_48_11</name>
    <dbReference type="NCBI Taxonomy" id="1798553"/>
    <lineage>
        <taxon>Bacteria</taxon>
        <taxon>Candidatus Komeiliibacteriota</taxon>
    </lineage>
</organism>
<keyword evidence="1" id="KW-1133">Transmembrane helix</keyword>
<evidence type="ECO:0000256" key="1">
    <source>
        <dbReference type="SAM" id="Phobius"/>
    </source>
</evidence>
<feature type="transmembrane region" description="Helical" evidence="1">
    <location>
        <begin position="136"/>
        <end position="154"/>
    </location>
</feature>
<dbReference type="AlphaFoldDB" id="A0A1G2BVC7"/>
<proteinExistence type="predicted"/>
<gene>
    <name evidence="2" type="ORF">A3H70_01895</name>
</gene>
<dbReference type="Proteomes" id="UP000178109">
    <property type="component" value="Unassembled WGS sequence"/>
</dbReference>
<accession>A0A1G2BVC7</accession>
<evidence type="ECO:0000313" key="2">
    <source>
        <dbReference type="EMBL" id="OGY93114.1"/>
    </source>
</evidence>
<reference evidence="2 3" key="1">
    <citation type="journal article" date="2016" name="Nat. Commun.">
        <title>Thousands of microbial genomes shed light on interconnected biogeochemical processes in an aquifer system.</title>
        <authorList>
            <person name="Anantharaman K."/>
            <person name="Brown C.T."/>
            <person name="Hug L.A."/>
            <person name="Sharon I."/>
            <person name="Castelle C.J."/>
            <person name="Probst A.J."/>
            <person name="Thomas B.C."/>
            <person name="Singh A."/>
            <person name="Wilkins M.J."/>
            <person name="Karaoz U."/>
            <person name="Brodie E.L."/>
            <person name="Williams K.H."/>
            <person name="Hubbard S.S."/>
            <person name="Banfield J.F."/>
        </authorList>
    </citation>
    <scope>NUCLEOTIDE SEQUENCE [LARGE SCALE GENOMIC DNA]</scope>
</reference>
<feature type="transmembrane region" description="Helical" evidence="1">
    <location>
        <begin position="166"/>
        <end position="188"/>
    </location>
</feature>
<sequence>MSLSFQGCGGSGNTLASEKTEADIVLSGTNADVAAQLGGQYDAVSSLAKNPGKRLAISLERSDGQSPVMVELMFNPDGQPIIIAPDGRRALIEIGLRGIKPVVRLVNPGTGEIYLEQAIETPASKLVAGELTVTDWITTGMAVVGAAIVVWLGLKVVGLAAAGLGYLALAAIVVGAVVIGAGVITRVFNLLGWEAADLVDLFRQSASDLALMISGAVKKFQEVYNL</sequence>
<name>A0A1G2BVC7_9BACT</name>
<evidence type="ECO:0000313" key="3">
    <source>
        <dbReference type="Proteomes" id="UP000178109"/>
    </source>
</evidence>
<protein>
    <submittedName>
        <fullName evidence="2">Uncharacterized protein</fullName>
    </submittedName>
</protein>
<dbReference type="EMBL" id="MHKO01000005">
    <property type="protein sequence ID" value="OGY93114.1"/>
    <property type="molecule type" value="Genomic_DNA"/>
</dbReference>
<comment type="caution">
    <text evidence="2">The sequence shown here is derived from an EMBL/GenBank/DDBJ whole genome shotgun (WGS) entry which is preliminary data.</text>
</comment>